<dbReference type="PANTHER" id="PTHR30032:SF4">
    <property type="entry name" value="AMIDASE ENHANCER"/>
    <property type="match status" value="1"/>
</dbReference>
<dbReference type="GO" id="GO:0030435">
    <property type="term" value="P:sporulation resulting in formation of a cellular spore"/>
    <property type="evidence" value="ECO:0007669"/>
    <property type="project" value="InterPro"/>
</dbReference>
<dbReference type="EMBL" id="BJWJ01000028">
    <property type="protein sequence ID" value="GEM05276.1"/>
    <property type="molecule type" value="Genomic_DNA"/>
</dbReference>
<feature type="transmembrane region" description="Helical" evidence="1">
    <location>
        <begin position="12"/>
        <end position="36"/>
    </location>
</feature>
<feature type="domain" description="Sporulation stage II protein D amidase enhancer LytB N-terminal" evidence="2">
    <location>
        <begin position="65"/>
        <end position="161"/>
    </location>
</feature>
<evidence type="ECO:0000313" key="4">
    <source>
        <dbReference type="EMBL" id="SFT01384.1"/>
    </source>
</evidence>
<evidence type="ECO:0000313" key="6">
    <source>
        <dbReference type="Proteomes" id="UP000321773"/>
    </source>
</evidence>
<dbReference type="EMBL" id="FPAI01000027">
    <property type="protein sequence ID" value="SFT01384.1"/>
    <property type="molecule type" value="Genomic_DNA"/>
</dbReference>
<reference evidence="4 5" key="1">
    <citation type="submission" date="2016-10" db="EMBL/GenBank/DDBJ databases">
        <authorList>
            <person name="de Groot N.N."/>
        </authorList>
    </citation>
    <scope>NUCLEOTIDE SEQUENCE [LARGE SCALE GENOMIC DNA]</scope>
    <source>
        <strain evidence="4 5">DSM 17074</strain>
    </source>
</reference>
<dbReference type="PANTHER" id="PTHR30032">
    <property type="entry name" value="N-ACETYLMURAMOYL-L-ALANINE AMIDASE-RELATED"/>
    <property type="match status" value="1"/>
</dbReference>
<name>A0A1I6UJ56_9BACI</name>
<dbReference type="InterPro" id="IPR013693">
    <property type="entry name" value="SpoIID/LytB_N"/>
</dbReference>
<gene>
    <name evidence="3" type="ORF">HMI01_22640</name>
    <name evidence="4" type="ORF">SAMN05421668_12724</name>
</gene>
<sequence length="327" mass="36927">MSYTKMRQTNTLTKVISILLLYLPIYLIPALLLLFITTPEAASVSQTMEEQTDYSVTVVREDTEHQLDLESYVFGVVAGEMPASFHLEALKAQAIAARTYIIHHSIKEDPSLTTGYVTDTVFDQVYKSDEELKQLWEDNYETYKAKIKEAVSATADQILVFDEEPIFPAFFSTSNGYTENAEDYWSNSLPYLISVESPWDKSSPKFAEDIALNKQEVLEKLKLTDDSLLMIKPVYNDSGRLKWIAFGQSIFTGRELREALNLPSSDITVEVKEDQVVFKTEGYGHGVGMSQYGADGMAKSGYTHVDILKHYYQGVNLSTLTDLKHTN</sequence>
<dbReference type="Proteomes" id="UP000321773">
    <property type="component" value="Unassembled WGS sequence"/>
</dbReference>
<dbReference type="GO" id="GO:0030288">
    <property type="term" value="C:outer membrane-bounded periplasmic space"/>
    <property type="evidence" value="ECO:0007669"/>
    <property type="project" value="TreeGrafter"/>
</dbReference>
<reference evidence="3 6" key="2">
    <citation type="submission" date="2019-07" db="EMBL/GenBank/DDBJ databases">
        <title>Whole genome shotgun sequence of Halolactibacillus miurensis NBRC 100873.</title>
        <authorList>
            <person name="Hosoyama A."/>
            <person name="Uohara A."/>
            <person name="Ohji S."/>
            <person name="Ichikawa N."/>
        </authorList>
    </citation>
    <scope>NUCLEOTIDE SEQUENCE [LARGE SCALE GENOMIC DNA]</scope>
    <source>
        <strain evidence="3 6">NBRC 100873</strain>
    </source>
</reference>
<dbReference type="AlphaFoldDB" id="A0A1I6UJ56"/>
<proteinExistence type="predicted"/>
<dbReference type="InterPro" id="IPR051922">
    <property type="entry name" value="Bact_Sporulation_Assoc"/>
</dbReference>
<protein>
    <submittedName>
        <fullName evidence="4">Stage II sporulation protein D</fullName>
    </submittedName>
</protein>
<dbReference type="RefSeq" id="WP_089855292.1">
    <property type="nucleotide sequence ID" value="NZ_FPAI01000027.1"/>
</dbReference>
<keyword evidence="1" id="KW-1133">Transmembrane helix</keyword>
<evidence type="ECO:0000256" key="1">
    <source>
        <dbReference type="SAM" id="Phobius"/>
    </source>
</evidence>
<evidence type="ECO:0000259" key="2">
    <source>
        <dbReference type="Pfam" id="PF08486"/>
    </source>
</evidence>
<organism evidence="4 5">
    <name type="scientific">Halolactibacillus miurensis</name>
    <dbReference type="NCBI Taxonomy" id="306541"/>
    <lineage>
        <taxon>Bacteria</taxon>
        <taxon>Bacillati</taxon>
        <taxon>Bacillota</taxon>
        <taxon>Bacilli</taxon>
        <taxon>Bacillales</taxon>
        <taxon>Bacillaceae</taxon>
        <taxon>Halolactibacillus</taxon>
    </lineage>
</organism>
<dbReference type="Proteomes" id="UP000199139">
    <property type="component" value="Unassembled WGS sequence"/>
</dbReference>
<keyword evidence="1" id="KW-0472">Membrane</keyword>
<keyword evidence="6" id="KW-1185">Reference proteome</keyword>
<evidence type="ECO:0000313" key="5">
    <source>
        <dbReference type="Proteomes" id="UP000199139"/>
    </source>
</evidence>
<evidence type="ECO:0000313" key="3">
    <source>
        <dbReference type="EMBL" id="GEM05276.1"/>
    </source>
</evidence>
<dbReference type="STRING" id="306541.SAMN05421668_12724"/>
<dbReference type="InterPro" id="IPR013486">
    <property type="entry name" value="SpoIID/LytB"/>
</dbReference>
<keyword evidence="1" id="KW-0812">Transmembrane</keyword>
<accession>A0A1I6UJ56</accession>
<dbReference type="NCBIfam" id="TIGR02870">
    <property type="entry name" value="spore_II_D"/>
    <property type="match status" value="1"/>
</dbReference>
<dbReference type="NCBIfam" id="TIGR02669">
    <property type="entry name" value="SpoIID_LytB"/>
    <property type="match status" value="1"/>
</dbReference>
<dbReference type="InterPro" id="IPR014225">
    <property type="entry name" value="Spore_II_D_firmicutes"/>
</dbReference>
<dbReference type="Pfam" id="PF08486">
    <property type="entry name" value="SpoIID"/>
    <property type="match status" value="1"/>
</dbReference>
<dbReference type="OrthoDB" id="9794671at2"/>